<evidence type="ECO:0000313" key="3">
    <source>
        <dbReference type="Proteomes" id="UP001218208"/>
    </source>
</evidence>
<sequence>MIGKGPRTDGADRNHEPDGVVSAADFLRDGGGGEEPPSVIPVLDENWEVVQLFVRCKARWITGMHAPVYDGIEAREIQAAACLQGIAPHLLPDLMPSLDVLIGTTAMAHREASDSP</sequence>
<dbReference type="Proteomes" id="UP001218208">
    <property type="component" value="Unassembled WGS sequence"/>
</dbReference>
<accession>A0AAI9BZC8</accession>
<evidence type="ECO:0000256" key="1">
    <source>
        <dbReference type="SAM" id="MobiDB-lite"/>
    </source>
</evidence>
<proteinExistence type="predicted"/>
<gene>
    <name evidence="2" type="ORF">QEG23_000740</name>
</gene>
<dbReference type="AlphaFoldDB" id="A0AAI9BZC8"/>
<comment type="caution">
    <text evidence="2">The sequence shown here is derived from an EMBL/GenBank/DDBJ whole genome shotgun (WGS) entry which is preliminary data.</text>
</comment>
<feature type="compositionally biased region" description="Basic and acidic residues" evidence="1">
    <location>
        <begin position="1"/>
        <end position="18"/>
    </location>
</feature>
<evidence type="ECO:0000313" key="2">
    <source>
        <dbReference type="EMBL" id="EKT4091260.1"/>
    </source>
</evidence>
<dbReference type="EMBL" id="ABLOJW010000003">
    <property type="protein sequence ID" value="EKT4091260.1"/>
    <property type="molecule type" value="Genomic_DNA"/>
</dbReference>
<feature type="region of interest" description="Disordered" evidence="1">
    <location>
        <begin position="1"/>
        <end position="39"/>
    </location>
</feature>
<protein>
    <submittedName>
        <fullName evidence="2">DUF1799 domain-containing protein</fullName>
    </submittedName>
</protein>
<reference evidence="2" key="1">
    <citation type="submission" date="2022-07" db="EMBL/GenBank/DDBJ databases">
        <authorList>
            <consortium name="DAFM: The Division of Animal and Food Microbiology"/>
        </authorList>
    </citation>
    <scope>NUCLEOTIDE SEQUENCE</scope>
    <source>
        <strain evidence="2">19MO01SH01-2</strain>
    </source>
</reference>
<organism evidence="2 3">
    <name type="scientific">Stenotrophomonas maltophilia</name>
    <name type="common">Pseudomonas maltophilia</name>
    <name type="synonym">Xanthomonas maltophilia</name>
    <dbReference type="NCBI Taxonomy" id="40324"/>
    <lineage>
        <taxon>Bacteria</taxon>
        <taxon>Pseudomonadati</taxon>
        <taxon>Pseudomonadota</taxon>
        <taxon>Gammaproteobacteria</taxon>
        <taxon>Lysobacterales</taxon>
        <taxon>Lysobacteraceae</taxon>
        <taxon>Stenotrophomonas</taxon>
        <taxon>Stenotrophomonas maltophilia group</taxon>
    </lineage>
</organism>
<name>A0AAI9BZC8_STEMA</name>